<dbReference type="Pfam" id="PF13565">
    <property type="entry name" value="HTH_32"/>
    <property type="match status" value="1"/>
</dbReference>
<organism evidence="1 2">
    <name type="scientific">Ferroplasma acidiphilum</name>
    <dbReference type="NCBI Taxonomy" id="74969"/>
    <lineage>
        <taxon>Archaea</taxon>
        <taxon>Methanobacteriati</taxon>
        <taxon>Thermoplasmatota</taxon>
        <taxon>Thermoplasmata</taxon>
        <taxon>Thermoplasmatales</taxon>
        <taxon>Ferroplasmaceae</taxon>
        <taxon>Ferroplasma</taxon>
    </lineage>
</organism>
<sequence length="283" mass="32791">MAFKRTKGELELSKDDVKKLEELSSSRTEKYSTVERSRILLMYYNNKSTNYIAKALNIYKAKIYRTVNKALSSGIDAALNDRPRPGKPRAISDEARAYIIKTACKKPVDSGLPYELWTNRLLTKYIRENAPEEYNISGISNGTVSKLLTKSNIKPYKITYYEEKTDPDFDIKEREILHVYKDISIYKRNNNNTNELYAFLLYDEKPGIQATGNIYSDKPPDKNHSNVSRNHDYIRHGTLSLLSGIDLVTGHIIYTVEDKHRSMEFVKWLDSVDKYYPGDYKIK</sequence>
<dbReference type="Proteomes" id="UP000546917">
    <property type="component" value="Unassembled WGS sequence"/>
</dbReference>
<comment type="caution">
    <text evidence="1">The sequence shown here is derived from an EMBL/GenBank/DDBJ whole genome shotgun (WGS) entry which is preliminary data.</text>
</comment>
<dbReference type="EMBL" id="JABGBP010000237">
    <property type="protein sequence ID" value="NOL60513.1"/>
    <property type="molecule type" value="Genomic_DNA"/>
</dbReference>
<evidence type="ECO:0000313" key="2">
    <source>
        <dbReference type="Proteomes" id="UP000546917"/>
    </source>
</evidence>
<dbReference type="NCBIfam" id="NF033545">
    <property type="entry name" value="transpos_IS630"/>
    <property type="match status" value="1"/>
</dbReference>
<protein>
    <submittedName>
        <fullName evidence="1">IS630 family transposase</fullName>
    </submittedName>
</protein>
<feature type="non-terminal residue" evidence="1">
    <location>
        <position position="283"/>
    </location>
</feature>
<proteinExistence type="predicted"/>
<accession>A0A7K4FNC4</accession>
<evidence type="ECO:0000313" key="1">
    <source>
        <dbReference type="EMBL" id="NOL60513.1"/>
    </source>
</evidence>
<gene>
    <name evidence="1" type="ORF">HLB00_06670</name>
</gene>
<dbReference type="SUPFAM" id="SSF46689">
    <property type="entry name" value="Homeodomain-like"/>
    <property type="match status" value="1"/>
</dbReference>
<dbReference type="RefSeq" id="WP_171481751.1">
    <property type="nucleotide sequence ID" value="NZ_JABGBP010000237.1"/>
</dbReference>
<dbReference type="InterPro" id="IPR047655">
    <property type="entry name" value="Transpos_IS630-like"/>
</dbReference>
<reference evidence="1 2" key="1">
    <citation type="submission" date="2020-05" db="EMBL/GenBank/DDBJ databases">
        <authorList>
            <person name="Zhang R."/>
        </authorList>
    </citation>
    <scope>NUCLEOTIDE SEQUENCE [LARGE SCALE GENOMIC DNA]</scope>
    <source>
        <strain evidence="1 2">DSM 28986</strain>
    </source>
</reference>
<name>A0A7K4FNC4_9ARCH</name>
<dbReference type="InterPro" id="IPR009057">
    <property type="entry name" value="Homeodomain-like_sf"/>
</dbReference>
<dbReference type="AlphaFoldDB" id="A0A7K4FNC4"/>